<keyword evidence="1" id="KW-0812">Transmembrane</keyword>
<comment type="caution">
    <text evidence="2">The sequence shown here is derived from an EMBL/GenBank/DDBJ whole genome shotgun (WGS) entry which is preliminary data.</text>
</comment>
<reference evidence="2" key="1">
    <citation type="submission" date="2019-08" db="EMBL/GenBank/DDBJ databases">
        <authorList>
            <person name="Kucharzyk K."/>
            <person name="Murdoch R.W."/>
            <person name="Higgins S."/>
            <person name="Loffler F."/>
        </authorList>
    </citation>
    <scope>NUCLEOTIDE SEQUENCE</scope>
</reference>
<protein>
    <submittedName>
        <fullName evidence="2">Uncharacterized protein</fullName>
    </submittedName>
</protein>
<keyword evidence="1" id="KW-0472">Membrane</keyword>
<keyword evidence="1" id="KW-1133">Transmembrane helix</keyword>
<proteinExistence type="predicted"/>
<feature type="transmembrane region" description="Helical" evidence="1">
    <location>
        <begin position="42"/>
        <end position="62"/>
    </location>
</feature>
<name>A0A644WNY6_9ZZZZ</name>
<gene>
    <name evidence="2" type="ORF">SDC9_51645</name>
</gene>
<accession>A0A644WNY6</accession>
<dbReference type="EMBL" id="VSSQ01001124">
    <property type="protein sequence ID" value="MPM05357.1"/>
    <property type="molecule type" value="Genomic_DNA"/>
</dbReference>
<evidence type="ECO:0000256" key="1">
    <source>
        <dbReference type="SAM" id="Phobius"/>
    </source>
</evidence>
<dbReference type="AlphaFoldDB" id="A0A644WNY6"/>
<sequence length="196" mass="23580">MAVSIEFIILVLLLLFIINSIDSNVPVFRLWKPFHRKQKKIQFWIVTFLLFVIFAFSMIFWLKTLHVKKEYQEFMSLNRNELTKLIITDENIPNSRKFELAEVTVFDMEKIDQYRKNLIKTDHEFLNHPKTEWTVSLTFVCRSDISYYFWLSKDNYGVEMKCTGIDTNSFGNFLFYCNEKIADLVERDLKIRKQCL</sequence>
<evidence type="ECO:0000313" key="2">
    <source>
        <dbReference type="EMBL" id="MPM05357.1"/>
    </source>
</evidence>
<organism evidence="2">
    <name type="scientific">bioreactor metagenome</name>
    <dbReference type="NCBI Taxonomy" id="1076179"/>
    <lineage>
        <taxon>unclassified sequences</taxon>
        <taxon>metagenomes</taxon>
        <taxon>ecological metagenomes</taxon>
    </lineage>
</organism>